<dbReference type="Proteomes" id="UP000429607">
    <property type="component" value="Unassembled WGS sequence"/>
</dbReference>
<name>A0A6A3GA30_9STRA</name>
<proteinExistence type="predicted"/>
<dbReference type="EMBL" id="QXFV01010637">
    <property type="protein sequence ID" value="KAE8953496.1"/>
    <property type="molecule type" value="Genomic_DNA"/>
</dbReference>
<comment type="caution">
    <text evidence="1">The sequence shown here is derived from an EMBL/GenBank/DDBJ whole genome shotgun (WGS) entry which is preliminary data.</text>
</comment>
<evidence type="ECO:0000313" key="2">
    <source>
        <dbReference type="Proteomes" id="UP000429607"/>
    </source>
</evidence>
<reference evidence="1 2" key="1">
    <citation type="submission" date="2018-09" db="EMBL/GenBank/DDBJ databases">
        <title>Genomic investigation of the strawberry pathogen Phytophthora fragariae indicates pathogenicity is determined by transcriptional variation in three key races.</title>
        <authorList>
            <person name="Adams T.M."/>
            <person name="Armitage A.D."/>
            <person name="Sobczyk M.K."/>
            <person name="Bates H.J."/>
            <person name="Dunwell J.M."/>
            <person name="Nellist C.F."/>
            <person name="Harrison R.J."/>
        </authorList>
    </citation>
    <scope>NUCLEOTIDE SEQUENCE [LARGE SCALE GENOMIC DNA]</scope>
    <source>
        <strain evidence="1 2">SCRP249</strain>
    </source>
</reference>
<organism evidence="1 2">
    <name type="scientific">Phytophthora rubi</name>
    <dbReference type="NCBI Taxonomy" id="129364"/>
    <lineage>
        <taxon>Eukaryota</taxon>
        <taxon>Sar</taxon>
        <taxon>Stramenopiles</taxon>
        <taxon>Oomycota</taxon>
        <taxon>Peronosporomycetes</taxon>
        <taxon>Peronosporales</taxon>
        <taxon>Peronosporaceae</taxon>
        <taxon>Phytophthora</taxon>
    </lineage>
</organism>
<accession>A0A6A3GA30</accession>
<dbReference type="AlphaFoldDB" id="A0A6A3GA30"/>
<gene>
    <name evidence="1" type="ORF">PR001_g32857</name>
</gene>
<evidence type="ECO:0000313" key="1">
    <source>
        <dbReference type="EMBL" id="KAE8953496.1"/>
    </source>
</evidence>
<sequence length="69" mass="7439">MVRAIACRTRSVLATSFSVALELVAPARLTTIVRPSEGPGRGCSTLIAVRRVHMSVSVGRDFARLRLCV</sequence>
<protein>
    <submittedName>
        <fullName evidence="1">Uncharacterized protein</fullName>
    </submittedName>
</protein>